<keyword evidence="2" id="KW-0479">Metal-binding</keyword>
<keyword evidence="4" id="KW-0106">Calcium</keyword>
<protein>
    <recommendedName>
        <fullName evidence="5">Sulfatase N-terminal domain-containing protein</fullName>
    </recommendedName>
</protein>
<feature type="non-terminal residue" evidence="6">
    <location>
        <position position="362"/>
    </location>
</feature>
<dbReference type="PANTHER" id="PTHR42693:SF53">
    <property type="entry name" value="ENDO-4-O-SULFATASE"/>
    <property type="match status" value="1"/>
</dbReference>
<feature type="domain" description="Sulfatase N-terminal" evidence="5">
    <location>
        <begin position="36"/>
        <end position="348"/>
    </location>
</feature>
<accession>A0A382BMP0</accession>
<evidence type="ECO:0000313" key="6">
    <source>
        <dbReference type="EMBL" id="SVB14801.1"/>
    </source>
</evidence>
<evidence type="ECO:0000256" key="1">
    <source>
        <dbReference type="ARBA" id="ARBA00008779"/>
    </source>
</evidence>
<keyword evidence="3" id="KW-0378">Hydrolase</keyword>
<reference evidence="6" key="1">
    <citation type="submission" date="2018-05" db="EMBL/GenBank/DDBJ databases">
        <authorList>
            <person name="Lanie J.A."/>
            <person name="Ng W.-L."/>
            <person name="Kazmierczak K.M."/>
            <person name="Andrzejewski T.M."/>
            <person name="Davidsen T.M."/>
            <person name="Wayne K.J."/>
            <person name="Tettelin H."/>
            <person name="Glass J.I."/>
            <person name="Rusch D."/>
            <person name="Podicherti R."/>
            <person name="Tsui H.-C.T."/>
            <person name="Winkler M.E."/>
        </authorList>
    </citation>
    <scope>NUCLEOTIDE SEQUENCE</scope>
</reference>
<name>A0A382BMP0_9ZZZZ</name>
<dbReference type="Gene3D" id="3.40.720.10">
    <property type="entry name" value="Alkaline Phosphatase, subunit A"/>
    <property type="match status" value="1"/>
</dbReference>
<dbReference type="GO" id="GO:0004065">
    <property type="term" value="F:arylsulfatase activity"/>
    <property type="evidence" value="ECO:0007669"/>
    <property type="project" value="TreeGrafter"/>
</dbReference>
<evidence type="ECO:0000256" key="4">
    <source>
        <dbReference type="ARBA" id="ARBA00022837"/>
    </source>
</evidence>
<dbReference type="GO" id="GO:0046872">
    <property type="term" value="F:metal ion binding"/>
    <property type="evidence" value="ECO:0007669"/>
    <property type="project" value="UniProtKB-KW"/>
</dbReference>
<proteinExistence type="inferred from homology"/>
<dbReference type="PANTHER" id="PTHR42693">
    <property type="entry name" value="ARYLSULFATASE FAMILY MEMBER"/>
    <property type="match status" value="1"/>
</dbReference>
<evidence type="ECO:0000259" key="5">
    <source>
        <dbReference type="Pfam" id="PF00884"/>
    </source>
</evidence>
<evidence type="ECO:0000256" key="3">
    <source>
        <dbReference type="ARBA" id="ARBA00022801"/>
    </source>
</evidence>
<dbReference type="PROSITE" id="PS00149">
    <property type="entry name" value="SULFATASE_2"/>
    <property type="match status" value="1"/>
</dbReference>
<dbReference type="SUPFAM" id="SSF53649">
    <property type="entry name" value="Alkaline phosphatase-like"/>
    <property type="match status" value="1"/>
</dbReference>
<dbReference type="EMBL" id="UINC01030422">
    <property type="protein sequence ID" value="SVB14801.1"/>
    <property type="molecule type" value="Genomic_DNA"/>
</dbReference>
<dbReference type="AlphaFoldDB" id="A0A382BMP0"/>
<dbReference type="InterPro" id="IPR024607">
    <property type="entry name" value="Sulfatase_CS"/>
</dbReference>
<dbReference type="InterPro" id="IPR050738">
    <property type="entry name" value="Sulfatase"/>
</dbReference>
<dbReference type="Pfam" id="PF00884">
    <property type="entry name" value="Sulfatase"/>
    <property type="match status" value="1"/>
</dbReference>
<dbReference type="InterPro" id="IPR017850">
    <property type="entry name" value="Alkaline_phosphatase_core_sf"/>
</dbReference>
<comment type="similarity">
    <text evidence="1">Belongs to the sulfatase family.</text>
</comment>
<evidence type="ECO:0000256" key="2">
    <source>
        <dbReference type="ARBA" id="ARBA00022723"/>
    </source>
</evidence>
<gene>
    <name evidence="6" type="ORF">METZ01_LOCUS167655</name>
</gene>
<dbReference type="InterPro" id="IPR000917">
    <property type="entry name" value="Sulfatase_N"/>
</dbReference>
<organism evidence="6">
    <name type="scientific">marine metagenome</name>
    <dbReference type="NCBI Taxonomy" id="408172"/>
    <lineage>
        <taxon>unclassified sequences</taxon>
        <taxon>metagenomes</taxon>
        <taxon>ecological metagenomes</taxon>
    </lineage>
</organism>
<sequence>MNYWEIDEQWQTGSVKGITHQDSKPWYPPRSKAKGPNIVLIMFDDLGFADLGCYGSEARTPNIDKLAESGHRYNDFHTTTLCSPSRACLLTGRNHHSVGMRMLSNVDSGWPSGRGRITRQAALLSEVLRDAGYNTFVAGKWHIAPMMDASPAGIFDEWPLGRGFNQFYGFMNGATNHFYPELFRDNHAVEPPKKPEDGYHLTDDLIDQSTRYISDHIAHRPDDPFFLYLPLGAAHAPHQAPDKFLESVRGNYDSGWEIVRQNRYKKQLQKGIIPKNTVLPPNNPDVPPWDSLNPTEKKLAARLQEAYVAFVEHTDQALGRLFDYLDRVGKTEDTLIMALSDNGAAMEGGRLGTVNRIQFFNN</sequence>